<dbReference type="InterPro" id="IPR024079">
    <property type="entry name" value="MetalloPept_cat_dom_sf"/>
</dbReference>
<name>A0A2W5ABY7_9SPHN</name>
<evidence type="ECO:0000256" key="1">
    <source>
        <dbReference type="SAM" id="Phobius"/>
    </source>
</evidence>
<keyword evidence="2" id="KW-0732">Signal</keyword>
<dbReference type="GO" id="GO:0008237">
    <property type="term" value="F:metallopeptidase activity"/>
    <property type="evidence" value="ECO:0007669"/>
    <property type="project" value="InterPro"/>
</dbReference>
<accession>A0A2W5ABY7</accession>
<feature type="transmembrane region" description="Helical" evidence="1">
    <location>
        <begin position="357"/>
        <end position="374"/>
    </location>
</feature>
<keyword evidence="1" id="KW-0812">Transmembrane</keyword>
<sequence length="384" mass="40156">MKIQSALLCFTAAAALTASAPANAITINLIDIGGVTGSKAELGFKIAAAYWEKTLTGNAVINLNVGFSDLGPNVLGSTGSSLLSYVPINDYYNALATTGNSALDAQAVANLAPLSASGSVSALVPGYVNPATKDGIDVGTSRLTPDGTAIASTIALTTANAKALGLTSGGIDGQVRFSNTFNFDFNPLDGVSTGTYDFVGVAVHEIGHALGFVSAADDFDYSDGQTGYNPDDYWWGYGLDMFRYSADGLDWRPNQDSYFSIDGGATAFMGGLFSTGTYTGDGWQASHWKEPVGGGCANFEGIMNPYICNGLTDETTALDLALFDAIGWNVSVDVLANPNYTFTTADMTRQFFAVPEPTTWAMLIAGFGMIGGAMRRRRAKIAFA</sequence>
<evidence type="ECO:0000256" key="2">
    <source>
        <dbReference type="SAM" id="SignalP"/>
    </source>
</evidence>
<evidence type="ECO:0000313" key="5">
    <source>
        <dbReference type="Proteomes" id="UP000249066"/>
    </source>
</evidence>
<dbReference type="SUPFAM" id="SSF55486">
    <property type="entry name" value="Metalloproteases ('zincins'), catalytic domain"/>
    <property type="match status" value="1"/>
</dbReference>
<comment type="caution">
    <text evidence="4">The sequence shown here is derived from an EMBL/GenBank/DDBJ whole genome shotgun (WGS) entry which is preliminary data.</text>
</comment>
<dbReference type="NCBIfam" id="NF038122">
    <property type="entry name" value="metallo_LGF"/>
    <property type="match status" value="1"/>
</dbReference>
<reference evidence="4 5" key="1">
    <citation type="submission" date="2017-08" db="EMBL/GenBank/DDBJ databases">
        <title>Infants hospitalized years apart are colonized by the same room-sourced microbial strains.</title>
        <authorList>
            <person name="Brooks B."/>
            <person name="Olm M.R."/>
            <person name="Firek B.A."/>
            <person name="Baker R."/>
            <person name="Thomas B.C."/>
            <person name="Morowitz M.J."/>
            <person name="Banfield J.F."/>
        </authorList>
    </citation>
    <scope>NUCLEOTIDE SEQUENCE [LARGE SCALE GENOMIC DNA]</scope>
    <source>
        <strain evidence="4">S2_018_000_R2_101</strain>
    </source>
</reference>
<organism evidence="4 5">
    <name type="scientific">Sphingomonas sanxanigenens</name>
    <dbReference type="NCBI Taxonomy" id="397260"/>
    <lineage>
        <taxon>Bacteria</taxon>
        <taxon>Pseudomonadati</taxon>
        <taxon>Pseudomonadota</taxon>
        <taxon>Alphaproteobacteria</taxon>
        <taxon>Sphingomonadales</taxon>
        <taxon>Sphingomonadaceae</taxon>
        <taxon>Sphingomonas</taxon>
    </lineage>
</organism>
<dbReference type="Proteomes" id="UP000249066">
    <property type="component" value="Unassembled WGS sequence"/>
</dbReference>
<keyword evidence="1" id="KW-0472">Membrane</keyword>
<dbReference type="NCBIfam" id="TIGR02595">
    <property type="entry name" value="PEP_CTERM"/>
    <property type="match status" value="1"/>
</dbReference>
<proteinExistence type="predicted"/>
<feature type="domain" description="Ice-binding protein C-terminal" evidence="3">
    <location>
        <begin position="353"/>
        <end position="378"/>
    </location>
</feature>
<feature type="chain" id="PRO_5015914846" evidence="2">
    <location>
        <begin position="25"/>
        <end position="384"/>
    </location>
</feature>
<evidence type="ECO:0000313" key="4">
    <source>
        <dbReference type="EMBL" id="PZO92114.1"/>
    </source>
</evidence>
<protein>
    <submittedName>
        <fullName evidence="4">PEP-CTERM sorting domain-containing protein</fullName>
    </submittedName>
</protein>
<gene>
    <name evidence="4" type="ORF">DI623_01325</name>
</gene>
<dbReference type="AlphaFoldDB" id="A0A2W5ABY7"/>
<dbReference type="InterPro" id="IPR013424">
    <property type="entry name" value="Ice-binding_C"/>
</dbReference>
<dbReference type="NCBIfam" id="NF035944">
    <property type="entry name" value="PEPxxWA-CTERM"/>
    <property type="match status" value="1"/>
</dbReference>
<keyword evidence="1" id="KW-1133">Transmembrane helix</keyword>
<evidence type="ECO:0000259" key="3">
    <source>
        <dbReference type="Pfam" id="PF07589"/>
    </source>
</evidence>
<feature type="signal peptide" evidence="2">
    <location>
        <begin position="1"/>
        <end position="24"/>
    </location>
</feature>
<dbReference type="EMBL" id="QFNN01000002">
    <property type="protein sequence ID" value="PZO92114.1"/>
    <property type="molecule type" value="Genomic_DNA"/>
</dbReference>
<dbReference type="Pfam" id="PF07589">
    <property type="entry name" value="PEP-CTERM"/>
    <property type="match status" value="1"/>
</dbReference>
<dbReference type="Gene3D" id="3.40.390.10">
    <property type="entry name" value="Collagenase (Catalytic Domain)"/>
    <property type="match status" value="1"/>
</dbReference>